<keyword evidence="7" id="KW-1185">Reference proteome</keyword>
<sequence>MPGPGYASFGDEERRNIAEVLDAWQNTVGVHSQPVAQDSQCRRLEREAASRLASPHCLTVNSGTSALLTAFAALGIGPGDEVIVPGYMYVACLSAVAYSGATPVLAEIDESLTLDPADVLARITPRTRAIMPVHMLGASCDMDALTRIAREHDLLLIEDAAQACGGTYRGRPLGGIGEAGAFSLNVFKVVTGGDGGLLLTRDAGTFQRAYSFHHHGWFPYARETGPGDVLLGLNLRMGEFGAAVARAQLARLDDVLARTRALKRELTAAIGTRDGVAERVLHDAEGDCATVAVYVFDDREAAEEVASGLGSKTLLHSPKHHYGGLPELRALADPDHPSCPFRPVEPPARGHTYRPGALPRTDDVLSRSLALTVGLTDTYLGADFGVDVFSRPHDIAAAAEKFRATRDAVLG</sequence>
<dbReference type="RefSeq" id="WP_078982112.1">
    <property type="nucleotide sequence ID" value="NZ_MWQN01000004.1"/>
</dbReference>
<dbReference type="AlphaFoldDB" id="A0A1T3NKI5"/>
<evidence type="ECO:0000256" key="4">
    <source>
        <dbReference type="ARBA" id="ARBA00038398"/>
    </source>
</evidence>
<keyword evidence="2 6" id="KW-0032">Aminotransferase</keyword>
<dbReference type="CDD" id="cd00616">
    <property type="entry name" value="AHBA_syn"/>
    <property type="match status" value="1"/>
</dbReference>
<gene>
    <name evidence="6" type="ORF">B4N89_43345</name>
</gene>
<dbReference type="EMBL" id="MWQN01000004">
    <property type="protein sequence ID" value="OPC77356.1"/>
    <property type="molecule type" value="Genomic_DNA"/>
</dbReference>
<keyword evidence="6" id="KW-0808">Transferase</keyword>
<dbReference type="STRING" id="159449.B4N89_43345"/>
<comment type="similarity">
    <text evidence="4">Belongs to the DegT/DnrJ/EryC1 family. L-glutamine:2-deoxy-scyllo-inosose/scyllo-inosose aminotransferase subfamily.</text>
</comment>
<evidence type="ECO:0000256" key="5">
    <source>
        <dbReference type="RuleBase" id="RU004508"/>
    </source>
</evidence>
<comment type="cofactor">
    <cofactor evidence="1">
        <name>pyridoxal 5'-phosphate</name>
        <dbReference type="ChEBI" id="CHEBI:597326"/>
    </cofactor>
</comment>
<protein>
    <submittedName>
        <fullName evidence="6">L-alanine--N-amidino-3-keto-scyllo-inosamine aminotransferase</fullName>
    </submittedName>
</protein>
<dbReference type="Gene3D" id="3.90.1150.10">
    <property type="entry name" value="Aspartate Aminotransferase, domain 1"/>
    <property type="match status" value="1"/>
</dbReference>
<evidence type="ECO:0000313" key="6">
    <source>
        <dbReference type="EMBL" id="OPC77356.1"/>
    </source>
</evidence>
<dbReference type="InterPro" id="IPR000653">
    <property type="entry name" value="DegT/StrS_aminotransferase"/>
</dbReference>
<proteinExistence type="inferred from homology"/>
<dbReference type="GO" id="GO:0030170">
    <property type="term" value="F:pyridoxal phosphate binding"/>
    <property type="evidence" value="ECO:0007669"/>
    <property type="project" value="TreeGrafter"/>
</dbReference>
<evidence type="ECO:0000256" key="1">
    <source>
        <dbReference type="ARBA" id="ARBA00001933"/>
    </source>
</evidence>
<evidence type="ECO:0000313" key="7">
    <source>
        <dbReference type="Proteomes" id="UP000190037"/>
    </source>
</evidence>
<dbReference type="GO" id="GO:0008483">
    <property type="term" value="F:transaminase activity"/>
    <property type="evidence" value="ECO:0007669"/>
    <property type="project" value="UniProtKB-KW"/>
</dbReference>
<evidence type="ECO:0000256" key="2">
    <source>
        <dbReference type="ARBA" id="ARBA00022576"/>
    </source>
</evidence>
<accession>A0A1T3NKI5</accession>
<dbReference type="GO" id="GO:0000271">
    <property type="term" value="P:polysaccharide biosynthetic process"/>
    <property type="evidence" value="ECO:0007669"/>
    <property type="project" value="TreeGrafter"/>
</dbReference>
<reference evidence="6 7" key="1">
    <citation type="submission" date="2017-03" db="EMBL/GenBank/DDBJ databases">
        <title>Draft genome sequence of Streptomyces scabrisporus NF3, endophyte isolated from Amphipterygium adstringens.</title>
        <authorList>
            <person name="Vazquez M."/>
            <person name="Ceapa C.D."/>
            <person name="Rodriguez Luna D."/>
            <person name="Sanchez Esquivel S."/>
        </authorList>
    </citation>
    <scope>NUCLEOTIDE SEQUENCE [LARGE SCALE GENOMIC DNA]</scope>
    <source>
        <strain evidence="6 7">NF3</strain>
    </source>
</reference>
<keyword evidence="3 5" id="KW-0663">Pyridoxal phosphate</keyword>
<dbReference type="Proteomes" id="UP000190037">
    <property type="component" value="Unassembled WGS sequence"/>
</dbReference>
<organism evidence="6 7">
    <name type="scientific">Embleya scabrispora</name>
    <dbReference type="NCBI Taxonomy" id="159449"/>
    <lineage>
        <taxon>Bacteria</taxon>
        <taxon>Bacillati</taxon>
        <taxon>Actinomycetota</taxon>
        <taxon>Actinomycetes</taxon>
        <taxon>Kitasatosporales</taxon>
        <taxon>Streptomycetaceae</taxon>
        <taxon>Embleya</taxon>
    </lineage>
</organism>
<dbReference type="PANTHER" id="PTHR30244:SF34">
    <property type="entry name" value="DTDP-4-AMINO-4,6-DIDEOXYGALACTOSE TRANSAMINASE"/>
    <property type="match status" value="1"/>
</dbReference>
<comment type="caution">
    <text evidence="6">The sequence shown here is derived from an EMBL/GenBank/DDBJ whole genome shotgun (WGS) entry which is preliminary data.</text>
</comment>
<dbReference type="Pfam" id="PF01041">
    <property type="entry name" value="DegT_DnrJ_EryC1"/>
    <property type="match status" value="1"/>
</dbReference>
<dbReference type="SUPFAM" id="SSF53383">
    <property type="entry name" value="PLP-dependent transferases"/>
    <property type="match status" value="1"/>
</dbReference>
<dbReference type="Gene3D" id="3.40.640.10">
    <property type="entry name" value="Type I PLP-dependent aspartate aminotransferase-like (Major domain)"/>
    <property type="match status" value="1"/>
</dbReference>
<dbReference type="OrthoDB" id="9804264at2"/>
<name>A0A1T3NKI5_9ACTN</name>
<evidence type="ECO:0000256" key="3">
    <source>
        <dbReference type="ARBA" id="ARBA00022898"/>
    </source>
</evidence>
<dbReference type="InterPro" id="IPR015424">
    <property type="entry name" value="PyrdxlP-dep_Trfase"/>
</dbReference>
<dbReference type="InterPro" id="IPR015421">
    <property type="entry name" value="PyrdxlP-dep_Trfase_major"/>
</dbReference>
<dbReference type="PANTHER" id="PTHR30244">
    <property type="entry name" value="TRANSAMINASE"/>
    <property type="match status" value="1"/>
</dbReference>
<dbReference type="InterPro" id="IPR015422">
    <property type="entry name" value="PyrdxlP-dep_Trfase_small"/>
</dbReference>